<dbReference type="EMBL" id="JBHSLN010000018">
    <property type="protein sequence ID" value="MFC5297086.1"/>
    <property type="molecule type" value="Genomic_DNA"/>
</dbReference>
<gene>
    <name evidence="1" type="ORF">ACFPK8_06140</name>
</gene>
<comment type="caution">
    <text evidence="1">The sequence shown here is derived from an EMBL/GenBank/DDBJ whole genome shotgun (WGS) entry which is preliminary data.</text>
</comment>
<dbReference type="RefSeq" id="WP_343925827.1">
    <property type="nucleotide sequence ID" value="NZ_BAAAIR010000048.1"/>
</dbReference>
<keyword evidence="2" id="KW-1185">Reference proteome</keyword>
<evidence type="ECO:0000313" key="1">
    <source>
        <dbReference type="EMBL" id="MFC5297086.1"/>
    </source>
</evidence>
<dbReference type="GeneID" id="303298722"/>
<sequence>MSGRLHLLYGLSGSGKSTLARQLQKQSPAVRFTLDEWMLRLHPELSIDDPAYGDRAEVVQELIWSIAEQTLRSEVDAVLDWNSWSRARRAWARERAGTVGAEVVLHRLSTSLEESTRRAQLREESQASFAHRINLEGNQHLTGLLEEPTADEGLTILEH</sequence>
<dbReference type="Proteomes" id="UP001595937">
    <property type="component" value="Unassembled WGS sequence"/>
</dbReference>
<organism evidence="1 2">
    <name type="scientific">Brachybacterium tyrofermentans</name>
    <dbReference type="NCBI Taxonomy" id="47848"/>
    <lineage>
        <taxon>Bacteria</taxon>
        <taxon>Bacillati</taxon>
        <taxon>Actinomycetota</taxon>
        <taxon>Actinomycetes</taxon>
        <taxon>Micrococcales</taxon>
        <taxon>Dermabacteraceae</taxon>
        <taxon>Brachybacterium</taxon>
    </lineage>
</organism>
<dbReference type="Pfam" id="PF13671">
    <property type="entry name" value="AAA_33"/>
    <property type="match status" value="1"/>
</dbReference>
<evidence type="ECO:0000313" key="2">
    <source>
        <dbReference type="Proteomes" id="UP001595937"/>
    </source>
</evidence>
<dbReference type="Gene3D" id="3.40.50.300">
    <property type="entry name" value="P-loop containing nucleotide triphosphate hydrolases"/>
    <property type="match status" value="1"/>
</dbReference>
<proteinExistence type="predicted"/>
<dbReference type="InterPro" id="IPR027417">
    <property type="entry name" value="P-loop_NTPase"/>
</dbReference>
<accession>A0ABW0FDW0</accession>
<reference evidence="2" key="1">
    <citation type="journal article" date="2019" name="Int. J. Syst. Evol. Microbiol.">
        <title>The Global Catalogue of Microorganisms (GCM) 10K type strain sequencing project: providing services to taxonomists for standard genome sequencing and annotation.</title>
        <authorList>
            <consortium name="The Broad Institute Genomics Platform"/>
            <consortium name="The Broad Institute Genome Sequencing Center for Infectious Disease"/>
            <person name="Wu L."/>
            <person name="Ma J."/>
        </authorList>
    </citation>
    <scope>NUCLEOTIDE SEQUENCE [LARGE SCALE GENOMIC DNA]</scope>
    <source>
        <strain evidence="2">CGMCC 1.16455</strain>
    </source>
</reference>
<dbReference type="SUPFAM" id="SSF52540">
    <property type="entry name" value="P-loop containing nucleoside triphosphate hydrolases"/>
    <property type="match status" value="1"/>
</dbReference>
<protein>
    <submittedName>
        <fullName evidence="1">AAA family ATPase</fullName>
    </submittedName>
</protein>
<name>A0ABW0FDW0_9MICO</name>